<evidence type="ECO:0000313" key="1">
    <source>
        <dbReference type="EMBL" id="KJA14254.1"/>
    </source>
</evidence>
<name>A0A0D2N518_HYPSF</name>
<evidence type="ECO:0000313" key="2">
    <source>
        <dbReference type="Proteomes" id="UP000054270"/>
    </source>
</evidence>
<keyword evidence="2" id="KW-1185">Reference proteome</keyword>
<proteinExistence type="predicted"/>
<gene>
    <name evidence="1" type="ORF">HYPSUDRAFT_208847</name>
</gene>
<sequence length="82" mass="9148">MRYKPENMFLAGVVPGPHEPPLTALNHYLTPLKAVSYSVLLLPSYAIFLAHARRPDLQHHLTNIFALFVIVRALNMATGIPT</sequence>
<dbReference type="OrthoDB" id="3234349at2759"/>
<reference evidence="2" key="1">
    <citation type="submission" date="2014-04" db="EMBL/GenBank/DDBJ databases">
        <title>Evolutionary Origins and Diversification of the Mycorrhizal Mutualists.</title>
        <authorList>
            <consortium name="DOE Joint Genome Institute"/>
            <consortium name="Mycorrhizal Genomics Consortium"/>
            <person name="Kohler A."/>
            <person name="Kuo A."/>
            <person name="Nagy L.G."/>
            <person name="Floudas D."/>
            <person name="Copeland A."/>
            <person name="Barry K.W."/>
            <person name="Cichocki N."/>
            <person name="Veneault-Fourrey C."/>
            <person name="LaButti K."/>
            <person name="Lindquist E.A."/>
            <person name="Lipzen A."/>
            <person name="Lundell T."/>
            <person name="Morin E."/>
            <person name="Murat C."/>
            <person name="Riley R."/>
            <person name="Ohm R."/>
            <person name="Sun H."/>
            <person name="Tunlid A."/>
            <person name="Henrissat B."/>
            <person name="Grigoriev I.V."/>
            <person name="Hibbett D.S."/>
            <person name="Martin F."/>
        </authorList>
    </citation>
    <scope>NUCLEOTIDE SEQUENCE [LARGE SCALE GENOMIC DNA]</scope>
    <source>
        <strain evidence="2">FD-334 SS-4</strain>
    </source>
</reference>
<dbReference type="Proteomes" id="UP000054270">
    <property type="component" value="Unassembled WGS sequence"/>
</dbReference>
<accession>A0A0D2N518</accession>
<protein>
    <submittedName>
        <fullName evidence="1">Uncharacterized protein</fullName>
    </submittedName>
</protein>
<organism evidence="1 2">
    <name type="scientific">Hypholoma sublateritium (strain FD-334 SS-4)</name>
    <dbReference type="NCBI Taxonomy" id="945553"/>
    <lineage>
        <taxon>Eukaryota</taxon>
        <taxon>Fungi</taxon>
        <taxon>Dikarya</taxon>
        <taxon>Basidiomycota</taxon>
        <taxon>Agaricomycotina</taxon>
        <taxon>Agaricomycetes</taxon>
        <taxon>Agaricomycetidae</taxon>
        <taxon>Agaricales</taxon>
        <taxon>Agaricineae</taxon>
        <taxon>Strophariaceae</taxon>
        <taxon>Hypholoma</taxon>
    </lineage>
</organism>
<dbReference type="AlphaFoldDB" id="A0A0D2N518"/>
<dbReference type="EMBL" id="KN817687">
    <property type="protein sequence ID" value="KJA14254.1"/>
    <property type="molecule type" value="Genomic_DNA"/>
</dbReference>